<dbReference type="RefSeq" id="WP_118333870.1">
    <property type="nucleotide sequence ID" value="NZ_AP025567.1"/>
</dbReference>
<sequence>MRLNEMTDWETEQYFQENDTVILTIGCLESHGSHNVLGVDTLIPEKLLSMIEERTEVIAAPGIPYGVCEDMTSFPGTISIGEDCMYMLLTRITEGLLQHGAKKILFLNGHGGNIPTLNRVCIELNKRGALGVQLNWWVMAGQLNPKWAGGHGGGEETAAMLAVNPDLVKTDHIRSMELINDLGDQFPTIGFDQIEFKGVGIPIPREVTRYTSNGWIGPDDPKDATAAWGQEMLTAVADYIGDFIKNLPRMVLL</sequence>
<dbReference type="GO" id="GO:0016811">
    <property type="term" value="F:hydrolase activity, acting on carbon-nitrogen (but not peptide) bonds, in linear amides"/>
    <property type="evidence" value="ECO:0007669"/>
    <property type="project" value="TreeGrafter"/>
</dbReference>
<comment type="cofactor">
    <cofactor evidence="1">
        <name>Zn(2+)</name>
        <dbReference type="ChEBI" id="CHEBI:29105"/>
    </cofactor>
</comment>
<dbReference type="GO" id="GO:0009231">
    <property type="term" value="P:riboflavin biosynthetic process"/>
    <property type="evidence" value="ECO:0007669"/>
    <property type="project" value="TreeGrafter"/>
</dbReference>
<dbReference type="InterPro" id="IPR003785">
    <property type="entry name" value="Creatininase/forma_Hydrolase"/>
</dbReference>
<dbReference type="PANTHER" id="PTHR35005:SF1">
    <property type="entry name" value="2-AMINO-5-FORMYLAMINO-6-RIBOSYLAMINOPYRIMIDIN-4(3H)-ONE 5'-MONOPHOSPHATE DEFORMYLASE"/>
    <property type="match status" value="1"/>
</dbReference>
<dbReference type="EMBL" id="QRMS01000001">
    <property type="protein sequence ID" value="RHJ89849.1"/>
    <property type="molecule type" value="Genomic_DNA"/>
</dbReference>
<dbReference type="GO" id="GO:0046872">
    <property type="term" value="F:metal ion binding"/>
    <property type="evidence" value="ECO:0007669"/>
    <property type="project" value="UniProtKB-KW"/>
</dbReference>
<evidence type="ECO:0000256" key="3">
    <source>
        <dbReference type="ARBA" id="ARBA00022801"/>
    </source>
</evidence>
<comment type="similarity">
    <text evidence="5">Belongs to the creatininase superfamily.</text>
</comment>
<name>A0A415E7Y7_9FIRM</name>
<proteinExistence type="inferred from homology"/>
<evidence type="ECO:0000313" key="6">
    <source>
        <dbReference type="EMBL" id="RHJ89849.1"/>
    </source>
</evidence>
<dbReference type="STRING" id="1776384.GCA_900086585_03209"/>
<keyword evidence="7" id="KW-1185">Reference proteome</keyword>
<dbReference type="PANTHER" id="PTHR35005">
    <property type="entry name" value="3-DEHYDRO-SCYLLO-INOSOSE HYDROLASE"/>
    <property type="match status" value="1"/>
</dbReference>
<evidence type="ECO:0000313" key="7">
    <source>
        <dbReference type="Proteomes" id="UP000284841"/>
    </source>
</evidence>
<evidence type="ECO:0000256" key="1">
    <source>
        <dbReference type="ARBA" id="ARBA00001947"/>
    </source>
</evidence>
<dbReference type="Gene3D" id="3.40.50.10310">
    <property type="entry name" value="Creatininase"/>
    <property type="match status" value="1"/>
</dbReference>
<dbReference type="OrthoDB" id="9801445at2"/>
<evidence type="ECO:0000256" key="5">
    <source>
        <dbReference type="ARBA" id="ARBA00024029"/>
    </source>
</evidence>
<organism evidence="6 7">
    <name type="scientific">Emergencia timonensis</name>
    <dbReference type="NCBI Taxonomy" id="1776384"/>
    <lineage>
        <taxon>Bacteria</taxon>
        <taxon>Bacillati</taxon>
        <taxon>Bacillota</taxon>
        <taxon>Clostridia</taxon>
        <taxon>Peptostreptococcales</taxon>
        <taxon>Anaerovoracaceae</taxon>
        <taxon>Emergencia</taxon>
    </lineage>
</organism>
<reference evidence="6 7" key="1">
    <citation type="submission" date="2018-08" db="EMBL/GenBank/DDBJ databases">
        <title>A genome reference for cultivated species of the human gut microbiota.</title>
        <authorList>
            <person name="Zou Y."/>
            <person name="Xue W."/>
            <person name="Luo G."/>
        </authorList>
    </citation>
    <scope>NUCLEOTIDE SEQUENCE [LARGE SCALE GENOMIC DNA]</scope>
    <source>
        <strain evidence="6 7">AM07-24</strain>
    </source>
</reference>
<dbReference type="Pfam" id="PF02633">
    <property type="entry name" value="Creatininase"/>
    <property type="match status" value="1"/>
</dbReference>
<keyword evidence="3" id="KW-0378">Hydrolase</keyword>
<evidence type="ECO:0000256" key="2">
    <source>
        <dbReference type="ARBA" id="ARBA00022723"/>
    </source>
</evidence>
<dbReference type="InterPro" id="IPR024087">
    <property type="entry name" value="Creatininase-like_sf"/>
</dbReference>
<keyword evidence="4" id="KW-0862">Zinc</keyword>
<comment type="caution">
    <text evidence="6">The sequence shown here is derived from an EMBL/GenBank/DDBJ whole genome shotgun (WGS) entry which is preliminary data.</text>
</comment>
<dbReference type="SUPFAM" id="SSF102215">
    <property type="entry name" value="Creatininase"/>
    <property type="match status" value="1"/>
</dbReference>
<gene>
    <name evidence="6" type="ORF">DW099_04605</name>
</gene>
<accession>A0A415E7Y7</accession>
<keyword evidence="2" id="KW-0479">Metal-binding</keyword>
<evidence type="ECO:0000256" key="4">
    <source>
        <dbReference type="ARBA" id="ARBA00022833"/>
    </source>
</evidence>
<protein>
    <submittedName>
        <fullName evidence="6">Creatininase family protein</fullName>
    </submittedName>
</protein>
<dbReference type="AlphaFoldDB" id="A0A415E7Y7"/>
<dbReference type="Proteomes" id="UP000284841">
    <property type="component" value="Unassembled WGS sequence"/>
</dbReference>